<dbReference type="EC" id="1.20.4.1" evidence="4"/>
<protein>
    <submittedName>
        <fullName evidence="4">Arsenate reductase (Glutaredoxin)</fullName>
        <ecNumber evidence="4">1.20.4.1</ecNumber>
    </submittedName>
</protein>
<dbReference type="CDD" id="cd03034">
    <property type="entry name" value="ArsC_ArsC"/>
    <property type="match status" value="1"/>
</dbReference>
<sequence>MTEIRLLHNPQCSKSRSALDILQAAGADPEVVRYLDHPPTRAELEHIVDHLDRDPAELVRKDKHFKDLGLDAADYTTRDAVIELLLEHPRLMERPVAVKGDRVVLGRPPELVNDLID</sequence>
<dbReference type="NCBIfam" id="TIGR00014">
    <property type="entry name" value="arsC"/>
    <property type="match status" value="1"/>
</dbReference>
<dbReference type="Pfam" id="PF03960">
    <property type="entry name" value="ArsC"/>
    <property type="match status" value="1"/>
</dbReference>
<dbReference type="GO" id="GO:0008794">
    <property type="term" value="F:arsenate reductase (glutaredoxin) activity"/>
    <property type="evidence" value="ECO:0007669"/>
    <property type="project" value="UniProtKB-EC"/>
</dbReference>
<dbReference type="PANTHER" id="PTHR30041">
    <property type="entry name" value="ARSENATE REDUCTASE"/>
    <property type="match status" value="1"/>
</dbReference>
<keyword evidence="5" id="KW-1185">Reference proteome</keyword>
<dbReference type="PANTHER" id="PTHR30041:SF4">
    <property type="entry name" value="ARSENATE REDUCTASE"/>
    <property type="match status" value="1"/>
</dbReference>
<dbReference type="SUPFAM" id="SSF52833">
    <property type="entry name" value="Thioredoxin-like"/>
    <property type="match status" value="1"/>
</dbReference>
<evidence type="ECO:0000313" key="4">
    <source>
        <dbReference type="EMBL" id="QGG96453.1"/>
    </source>
</evidence>
<dbReference type="KEGG" id="atq:GH723_15840"/>
<dbReference type="EMBL" id="CP045851">
    <property type="protein sequence ID" value="QGG96453.1"/>
    <property type="molecule type" value="Genomic_DNA"/>
</dbReference>
<dbReference type="Gene3D" id="3.40.30.10">
    <property type="entry name" value="Glutaredoxin"/>
    <property type="match status" value="1"/>
</dbReference>
<organism evidence="4 5">
    <name type="scientific">Actinomarinicola tropica</name>
    <dbReference type="NCBI Taxonomy" id="2789776"/>
    <lineage>
        <taxon>Bacteria</taxon>
        <taxon>Bacillati</taxon>
        <taxon>Actinomycetota</taxon>
        <taxon>Acidimicrobiia</taxon>
        <taxon>Acidimicrobiales</taxon>
        <taxon>Iamiaceae</taxon>
        <taxon>Actinomarinicola</taxon>
    </lineage>
</organism>
<proteinExistence type="inferred from homology"/>
<evidence type="ECO:0000313" key="5">
    <source>
        <dbReference type="Proteomes" id="UP000334019"/>
    </source>
</evidence>
<gene>
    <name evidence="4" type="primary">arsC</name>
    <name evidence="4" type="ORF">GH723_15840</name>
</gene>
<dbReference type="InterPro" id="IPR036249">
    <property type="entry name" value="Thioredoxin-like_sf"/>
</dbReference>
<comment type="similarity">
    <text evidence="1 3">Belongs to the ArsC family.</text>
</comment>
<dbReference type="Proteomes" id="UP000334019">
    <property type="component" value="Chromosome"/>
</dbReference>
<reference evidence="4 5" key="1">
    <citation type="submission" date="2019-11" db="EMBL/GenBank/DDBJ databases">
        <authorList>
            <person name="He Y."/>
        </authorList>
    </citation>
    <scope>NUCLEOTIDE SEQUENCE [LARGE SCALE GENOMIC DNA]</scope>
    <source>
        <strain evidence="4 5">SCSIO 58843</strain>
    </source>
</reference>
<evidence type="ECO:0000256" key="3">
    <source>
        <dbReference type="PROSITE-ProRule" id="PRU01282"/>
    </source>
</evidence>
<name>A0A5Q2RKU1_9ACTN</name>
<dbReference type="AlphaFoldDB" id="A0A5Q2RKU1"/>
<evidence type="ECO:0000256" key="2">
    <source>
        <dbReference type="ARBA" id="ARBA00023002"/>
    </source>
</evidence>
<dbReference type="PROSITE" id="PS51353">
    <property type="entry name" value="ARSC"/>
    <property type="match status" value="1"/>
</dbReference>
<evidence type="ECO:0000256" key="1">
    <source>
        <dbReference type="ARBA" id="ARBA00007198"/>
    </source>
</evidence>
<dbReference type="InterPro" id="IPR006660">
    <property type="entry name" value="Arsenate_reductase-like"/>
</dbReference>
<accession>A0A5Q2RKU1</accession>
<keyword evidence="2 4" id="KW-0560">Oxidoreductase</keyword>
<dbReference type="InterPro" id="IPR006659">
    <property type="entry name" value="Arsenate_reductase"/>
</dbReference>
<dbReference type="RefSeq" id="WP_153760557.1">
    <property type="nucleotide sequence ID" value="NZ_CP045851.1"/>
</dbReference>